<organism evidence="1 2">
    <name type="scientific">Araneus ventricosus</name>
    <name type="common">Orbweaver spider</name>
    <name type="synonym">Epeira ventricosa</name>
    <dbReference type="NCBI Taxonomy" id="182803"/>
    <lineage>
        <taxon>Eukaryota</taxon>
        <taxon>Metazoa</taxon>
        <taxon>Ecdysozoa</taxon>
        <taxon>Arthropoda</taxon>
        <taxon>Chelicerata</taxon>
        <taxon>Arachnida</taxon>
        <taxon>Araneae</taxon>
        <taxon>Araneomorphae</taxon>
        <taxon>Entelegynae</taxon>
        <taxon>Araneoidea</taxon>
        <taxon>Araneidae</taxon>
        <taxon>Araneus</taxon>
    </lineage>
</organism>
<evidence type="ECO:0000313" key="1">
    <source>
        <dbReference type="EMBL" id="GBN74930.1"/>
    </source>
</evidence>
<evidence type="ECO:0000313" key="2">
    <source>
        <dbReference type="Proteomes" id="UP000499080"/>
    </source>
</evidence>
<dbReference type="AlphaFoldDB" id="A0A4Y2RHR0"/>
<name>A0A4Y2RHR0_ARAVE</name>
<feature type="non-terminal residue" evidence="1">
    <location>
        <position position="1"/>
    </location>
</feature>
<sequence>VADSLNFYAESGIVAGTVSVDGASDYEMYLSGEKIRNLGKNADLVGFKFTNLLGYTHVDGFSFHLASLSLPHAFKNLSIGYTVDGDAYLRTLEEIDMTVEPFSDKTFKAKFKAGAQYEVVGRIAQSIVFNSEQGWKGSLKLSFVKYKLGGKNGNGLLLTGEVLKGTQRPIKCKRSIPFPESKQLFTVN</sequence>
<dbReference type="OrthoDB" id="6469333at2759"/>
<accession>A0A4Y2RHR0</accession>
<protein>
    <submittedName>
        <fullName evidence="1">Uncharacterized protein</fullName>
    </submittedName>
</protein>
<gene>
    <name evidence="1" type="ORF">AVEN_196724_1</name>
</gene>
<reference evidence="1 2" key="1">
    <citation type="journal article" date="2019" name="Sci. Rep.">
        <title>Orb-weaving spider Araneus ventricosus genome elucidates the spidroin gene catalogue.</title>
        <authorList>
            <person name="Kono N."/>
            <person name="Nakamura H."/>
            <person name="Ohtoshi R."/>
            <person name="Moran D.A.P."/>
            <person name="Shinohara A."/>
            <person name="Yoshida Y."/>
            <person name="Fujiwara M."/>
            <person name="Mori M."/>
            <person name="Tomita M."/>
            <person name="Arakawa K."/>
        </authorList>
    </citation>
    <scope>NUCLEOTIDE SEQUENCE [LARGE SCALE GENOMIC DNA]</scope>
</reference>
<dbReference type="Proteomes" id="UP000499080">
    <property type="component" value="Unassembled WGS sequence"/>
</dbReference>
<comment type="caution">
    <text evidence="1">The sequence shown here is derived from an EMBL/GenBank/DDBJ whole genome shotgun (WGS) entry which is preliminary data.</text>
</comment>
<keyword evidence="2" id="KW-1185">Reference proteome</keyword>
<dbReference type="EMBL" id="BGPR01017038">
    <property type="protein sequence ID" value="GBN74930.1"/>
    <property type="molecule type" value="Genomic_DNA"/>
</dbReference>
<proteinExistence type="predicted"/>